<protein>
    <recommendedName>
        <fullName evidence="2">Serine aminopeptidase S33 domain-containing protein</fullName>
    </recommendedName>
</protein>
<gene>
    <name evidence="3" type="ORF">SAMN04488096_1086</name>
</gene>
<keyword evidence="4" id="KW-1185">Reference proteome</keyword>
<dbReference type="OrthoDB" id="9809549at2"/>
<name>A0A1M6GF76_9FLAO</name>
<dbReference type="RefSeq" id="WP_073152352.1">
    <property type="nucleotide sequence ID" value="NZ_FQYY01000008.1"/>
</dbReference>
<dbReference type="Gene3D" id="3.40.50.1820">
    <property type="entry name" value="alpha/beta hydrolase"/>
    <property type="match status" value="1"/>
</dbReference>
<dbReference type="EMBL" id="FQYY01000008">
    <property type="protein sequence ID" value="SHJ08624.1"/>
    <property type="molecule type" value="Genomic_DNA"/>
</dbReference>
<feature type="signal peptide" evidence="1">
    <location>
        <begin position="1"/>
        <end position="18"/>
    </location>
</feature>
<proteinExistence type="predicted"/>
<reference evidence="3 4" key="1">
    <citation type="submission" date="2016-11" db="EMBL/GenBank/DDBJ databases">
        <authorList>
            <person name="Jaros S."/>
            <person name="Januszkiewicz K."/>
            <person name="Wedrychowicz H."/>
        </authorList>
    </citation>
    <scope>NUCLEOTIDE SEQUENCE [LARGE SCALE GENOMIC DNA]</scope>
    <source>
        <strain evidence="3 4">DSM 21425</strain>
    </source>
</reference>
<dbReference type="GO" id="GO:0052689">
    <property type="term" value="F:carboxylic ester hydrolase activity"/>
    <property type="evidence" value="ECO:0007669"/>
    <property type="project" value="TreeGrafter"/>
</dbReference>
<evidence type="ECO:0000256" key="1">
    <source>
        <dbReference type="SAM" id="SignalP"/>
    </source>
</evidence>
<dbReference type="Proteomes" id="UP000184225">
    <property type="component" value="Unassembled WGS sequence"/>
</dbReference>
<evidence type="ECO:0000313" key="4">
    <source>
        <dbReference type="Proteomes" id="UP000184225"/>
    </source>
</evidence>
<dbReference type="AlphaFoldDB" id="A0A1M6GF76"/>
<feature type="chain" id="PRO_5011979892" description="Serine aminopeptidase S33 domain-containing protein" evidence="1">
    <location>
        <begin position="19"/>
        <end position="309"/>
    </location>
</feature>
<dbReference type="PANTHER" id="PTHR43265:SF1">
    <property type="entry name" value="ESTERASE ESTD"/>
    <property type="match status" value="1"/>
</dbReference>
<evidence type="ECO:0000259" key="2">
    <source>
        <dbReference type="Pfam" id="PF12146"/>
    </source>
</evidence>
<dbReference type="SUPFAM" id="SSF53474">
    <property type="entry name" value="alpha/beta-Hydrolases"/>
    <property type="match status" value="1"/>
</dbReference>
<organism evidence="3 4">
    <name type="scientific">Mesonia phycicola</name>
    <dbReference type="NCBI Taxonomy" id="579105"/>
    <lineage>
        <taxon>Bacteria</taxon>
        <taxon>Pseudomonadati</taxon>
        <taxon>Bacteroidota</taxon>
        <taxon>Flavobacteriia</taxon>
        <taxon>Flavobacteriales</taxon>
        <taxon>Flavobacteriaceae</taxon>
        <taxon>Mesonia</taxon>
    </lineage>
</organism>
<dbReference type="Pfam" id="PF12146">
    <property type="entry name" value="Hydrolase_4"/>
    <property type="match status" value="1"/>
</dbReference>
<dbReference type="InterPro" id="IPR053145">
    <property type="entry name" value="AB_hydrolase_Est10"/>
</dbReference>
<evidence type="ECO:0000313" key="3">
    <source>
        <dbReference type="EMBL" id="SHJ08624.1"/>
    </source>
</evidence>
<dbReference type="InterPro" id="IPR022742">
    <property type="entry name" value="Hydrolase_4"/>
</dbReference>
<dbReference type="PANTHER" id="PTHR43265">
    <property type="entry name" value="ESTERASE ESTD"/>
    <property type="match status" value="1"/>
</dbReference>
<dbReference type="InterPro" id="IPR029058">
    <property type="entry name" value="AB_hydrolase_fold"/>
</dbReference>
<feature type="domain" description="Serine aminopeptidase S33" evidence="2">
    <location>
        <begin position="71"/>
        <end position="265"/>
    </location>
</feature>
<accession>A0A1M6GF76</accession>
<sequence>MKYFLISISFFSFLFLQAQEKFIANDIRINKYIEGTLLAPKQQTVPLAIIINGAGPIDRDGNQRMMENNSIKKLAESLSKKGIATFRYDKRTLKATKLNIKEKDMRFDDFIEDANSVINRFKPIPNFNKIYIIGHNQGSLVGMVAAQNNVDGFISIGGAGQPLDSVIIKQIGAQMPGLKENAVSAFKDLREKGKVKNYSPALETIFKKEVQPFMLSWIKYNPQVELKKLHIPTLIINGDNDFQVNTEEAKKLKAAKPDSKLVIIENMNYIFNIIDKNDDIANQKSYNETHHQISTELIEEISNFILNKE</sequence>
<keyword evidence="1" id="KW-0732">Signal</keyword>
<dbReference type="STRING" id="579105.SAMN04488096_1086"/>